<feature type="compositionally biased region" description="Basic and acidic residues" evidence="1">
    <location>
        <begin position="111"/>
        <end position="123"/>
    </location>
</feature>
<keyword evidence="3" id="KW-1185">Reference proteome</keyword>
<evidence type="ECO:0000256" key="1">
    <source>
        <dbReference type="SAM" id="MobiDB-lite"/>
    </source>
</evidence>
<evidence type="ECO:0000313" key="3">
    <source>
        <dbReference type="Proteomes" id="UP000327468"/>
    </source>
</evidence>
<dbReference type="AlphaFoldDB" id="A0A5N5NFE2"/>
<feature type="compositionally biased region" description="Basic and acidic residues" evidence="1">
    <location>
        <begin position="1"/>
        <end position="10"/>
    </location>
</feature>
<reference evidence="2 3" key="1">
    <citation type="submission" date="2019-06" db="EMBL/GenBank/DDBJ databases">
        <title>A chromosome-scale genome assembly of the striped catfish, Pangasianodon hypophthalmus.</title>
        <authorList>
            <person name="Wen M."/>
            <person name="Zahm M."/>
            <person name="Roques C."/>
            <person name="Cabau C."/>
            <person name="Klopp C."/>
            <person name="Donnadieu C."/>
            <person name="Jouanno E."/>
            <person name="Avarre J.-C."/>
            <person name="Campet M."/>
            <person name="Ha T.T.T."/>
            <person name="Dugue R."/>
            <person name="Lampietro C."/>
            <person name="Louis A."/>
            <person name="Herpin A."/>
            <person name="Echchiki A."/>
            <person name="Berthelot C."/>
            <person name="Parey E."/>
            <person name="Roest-Crollius H."/>
            <person name="Braasch I."/>
            <person name="Postlethwait J."/>
            <person name="Bobe J."/>
            <person name="Montfort J."/>
            <person name="Bouchez O."/>
            <person name="Begum T."/>
            <person name="Schartl M."/>
            <person name="Guiguen Y."/>
        </authorList>
    </citation>
    <scope>NUCLEOTIDE SEQUENCE [LARGE SCALE GENOMIC DNA]</scope>
    <source>
        <strain evidence="2 3">Indonesia</strain>
        <tissue evidence="2">Blood</tissue>
    </source>
</reference>
<dbReference type="EMBL" id="VFJC01000010">
    <property type="protein sequence ID" value="KAB5565403.1"/>
    <property type="molecule type" value="Genomic_DNA"/>
</dbReference>
<dbReference type="Proteomes" id="UP000327468">
    <property type="component" value="Chromosome 9"/>
</dbReference>
<organism evidence="2 3">
    <name type="scientific">Pangasianodon hypophthalmus</name>
    <name type="common">Striped catfish</name>
    <name type="synonym">Helicophagus hypophthalmus</name>
    <dbReference type="NCBI Taxonomy" id="310915"/>
    <lineage>
        <taxon>Eukaryota</taxon>
        <taxon>Metazoa</taxon>
        <taxon>Chordata</taxon>
        <taxon>Craniata</taxon>
        <taxon>Vertebrata</taxon>
        <taxon>Euteleostomi</taxon>
        <taxon>Actinopterygii</taxon>
        <taxon>Neopterygii</taxon>
        <taxon>Teleostei</taxon>
        <taxon>Ostariophysi</taxon>
        <taxon>Siluriformes</taxon>
        <taxon>Pangasiidae</taxon>
        <taxon>Pangasianodon</taxon>
    </lineage>
</organism>
<feature type="compositionally biased region" description="Basic and acidic residues" evidence="1">
    <location>
        <begin position="206"/>
        <end position="215"/>
    </location>
</feature>
<feature type="compositionally biased region" description="Basic residues" evidence="1">
    <location>
        <begin position="124"/>
        <end position="133"/>
    </location>
</feature>
<feature type="compositionally biased region" description="Basic residues" evidence="1">
    <location>
        <begin position="294"/>
        <end position="308"/>
    </location>
</feature>
<gene>
    <name evidence="2" type="ORF">PHYPO_G00240990</name>
</gene>
<accession>A0A5N5NFE2</accession>
<name>A0A5N5NFE2_PANHP</name>
<sequence length="330" mass="36489">MTGIQSRDESVGDSSDDEPLSKMVKPGKKCSEDTPSDIMEDASPKKTLKEPTSTADECPGHSSDDEPLSKLIESKGAKRSSKEQETAAGKLSDSEEDQPLTMIIKKKKKQQKADTEEPDDAKKTRSPKKRKAVTKALKLRESSPSPSPSPVKVSQRRGRKGKDNSKKKASAHSPAVNTTPKRRGRAKKEGKTLCSDSSDDEPLSEVVRKKSEPEMKQAVVLLERMSERDVMDAVARGRTHSQEQKSTTRAESAAESSDEEPLSHKMKRLKEQSKAARGRRPAADASSDDEPLVRKVKTAKVKDKFRKRANGEEDTVKQDKELSEEDERPL</sequence>
<comment type="caution">
    <text evidence="2">The sequence shown here is derived from an EMBL/GenBank/DDBJ whole genome shotgun (WGS) entry which is preliminary data.</text>
</comment>
<proteinExistence type="predicted"/>
<protein>
    <submittedName>
        <fullName evidence="2">Uncharacterized protein</fullName>
    </submittedName>
</protein>
<feature type="compositionally biased region" description="Basic and acidic residues" evidence="1">
    <location>
        <begin position="58"/>
        <end position="85"/>
    </location>
</feature>
<evidence type="ECO:0000313" key="2">
    <source>
        <dbReference type="EMBL" id="KAB5565403.1"/>
    </source>
</evidence>
<feature type="region of interest" description="Disordered" evidence="1">
    <location>
        <begin position="1"/>
        <end position="330"/>
    </location>
</feature>
<feature type="compositionally biased region" description="Basic and acidic residues" evidence="1">
    <location>
        <begin position="309"/>
        <end position="321"/>
    </location>
</feature>